<evidence type="ECO:0000313" key="4">
    <source>
        <dbReference type="Proteomes" id="UP001352852"/>
    </source>
</evidence>
<dbReference type="PANTHER" id="PTHR24006">
    <property type="entry name" value="UBIQUITIN CARBOXYL-TERMINAL HYDROLASE"/>
    <property type="match status" value="1"/>
</dbReference>
<organism evidence="3 4">
    <name type="scientific">Characodon lateralis</name>
    <dbReference type="NCBI Taxonomy" id="208331"/>
    <lineage>
        <taxon>Eukaryota</taxon>
        <taxon>Metazoa</taxon>
        <taxon>Chordata</taxon>
        <taxon>Craniata</taxon>
        <taxon>Vertebrata</taxon>
        <taxon>Euteleostomi</taxon>
        <taxon>Actinopterygii</taxon>
        <taxon>Neopterygii</taxon>
        <taxon>Teleostei</taxon>
        <taxon>Neoteleostei</taxon>
        <taxon>Acanthomorphata</taxon>
        <taxon>Ovalentaria</taxon>
        <taxon>Atherinomorphae</taxon>
        <taxon>Cyprinodontiformes</taxon>
        <taxon>Goodeidae</taxon>
        <taxon>Characodon</taxon>
    </lineage>
</organism>
<dbReference type="InterPro" id="IPR018200">
    <property type="entry name" value="USP_CS"/>
</dbReference>
<accession>A0ABU7EVP6</accession>
<dbReference type="PROSITE" id="PS50235">
    <property type="entry name" value="USP_3"/>
    <property type="match status" value="1"/>
</dbReference>
<keyword evidence="4" id="KW-1185">Reference proteome</keyword>
<name>A0ABU7EVP6_9TELE</name>
<dbReference type="InterPro" id="IPR028889">
    <property type="entry name" value="USP"/>
</dbReference>
<feature type="region of interest" description="Disordered" evidence="1">
    <location>
        <begin position="245"/>
        <end position="314"/>
    </location>
</feature>
<dbReference type="InterPro" id="IPR050164">
    <property type="entry name" value="Peptidase_C19"/>
</dbReference>
<proteinExistence type="predicted"/>
<dbReference type="SUPFAM" id="SSF54001">
    <property type="entry name" value="Cysteine proteinases"/>
    <property type="match status" value="1"/>
</dbReference>
<dbReference type="CDD" id="cd02257">
    <property type="entry name" value="Peptidase_C19"/>
    <property type="match status" value="1"/>
</dbReference>
<feature type="domain" description="USP" evidence="2">
    <location>
        <begin position="448"/>
        <end position="758"/>
    </location>
</feature>
<feature type="region of interest" description="Disordered" evidence="1">
    <location>
        <begin position="128"/>
        <end position="154"/>
    </location>
</feature>
<evidence type="ECO:0000256" key="1">
    <source>
        <dbReference type="SAM" id="MobiDB-lite"/>
    </source>
</evidence>
<dbReference type="Proteomes" id="UP001352852">
    <property type="component" value="Unassembled WGS sequence"/>
</dbReference>
<feature type="compositionally biased region" description="Basic and acidic residues" evidence="1">
    <location>
        <begin position="258"/>
        <end position="272"/>
    </location>
</feature>
<protein>
    <recommendedName>
        <fullName evidence="2">USP domain-containing protein</fullName>
    </recommendedName>
</protein>
<feature type="compositionally biased region" description="Basic and acidic residues" evidence="1">
    <location>
        <begin position="15"/>
        <end position="24"/>
    </location>
</feature>
<feature type="compositionally biased region" description="Polar residues" evidence="1">
    <location>
        <begin position="275"/>
        <end position="285"/>
    </location>
</feature>
<dbReference type="Gene3D" id="3.90.70.10">
    <property type="entry name" value="Cysteine proteinases"/>
    <property type="match status" value="1"/>
</dbReference>
<feature type="region of interest" description="Disordered" evidence="1">
    <location>
        <begin position="7"/>
        <end position="40"/>
    </location>
</feature>
<reference evidence="3 4" key="1">
    <citation type="submission" date="2021-06" db="EMBL/GenBank/DDBJ databases">
        <authorList>
            <person name="Palmer J.M."/>
        </authorList>
    </citation>
    <scope>NUCLEOTIDE SEQUENCE [LARGE SCALE GENOMIC DNA]</scope>
    <source>
        <strain evidence="3 4">CL_MEX2019</strain>
        <tissue evidence="3">Muscle</tissue>
    </source>
</reference>
<dbReference type="InterPro" id="IPR001394">
    <property type="entry name" value="Peptidase_C19_UCH"/>
</dbReference>
<comment type="caution">
    <text evidence="3">The sequence shown here is derived from an EMBL/GenBank/DDBJ whole genome shotgun (WGS) entry which is preliminary data.</text>
</comment>
<evidence type="ECO:0000259" key="2">
    <source>
        <dbReference type="PROSITE" id="PS50235"/>
    </source>
</evidence>
<evidence type="ECO:0000313" key="3">
    <source>
        <dbReference type="EMBL" id="MED6291071.1"/>
    </source>
</evidence>
<dbReference type="Pfam" id="PF00443">
    <property type="entry name" value="UCH"/>
    <property type="match status" value="1"/>
</dbReference>
<dbReference type="EMBL" id="JAHUTJ010067414">
    <property type="protein sequence ID" value="MED6291071.1"/>
    <property type="molecule type" value="Genomic_DNA"/>
</dbReference>
<dbReference type="PROSITE" id="PS00973">
    <property type="entry name" value="USP_2"/>
    <property type="match status" value="1"/>
</dbReference>
<feature type="compositionally biased region" description="Basic and acidic residues" evidence="1">
    <location>
        <begin position="286"/>
        <end position="297"/>
    </location>
</feature>
<sequence length="762" mass="84781">MFCIPCKQRKKKRQREVGAGDEKSSSLQKSLQTDALAPTPTTIPATSEALKKVRKTSWWRLGPLYKKVFLPQRIFLINKLQIKVVVICEPPYGPAEFMYIQKKNKTCLKQDVVEVAVLPPSVIEKSCSASKESQDGEVSVQVMASPAPDSPTSAYNELQLQSDHIDETEDSVQPFSTTEEAIKCTEELEDIEDGDLDGSPASYTEGHLQTEQGSRTEETIMPSSATQQIVRAFYDTSAQVGVQVETSPDGDTLSSFTTEKDSHKVKDNRAEEALLSSSATKQSLMKTRDVPNRELGYKGDSSLHPSPASKGTETDKRIKMALGLIQSPLVYDGRVLPVEGEEMTHIGPCSGSATDVSVSVLNKIQQNVSPQSDLFIANSNGHNNLKIKAEASAKIDTKMPEQSSTLDHVGSPQAEFNRPGLSAKLYKLLPKPYSRSKETIPIKELVCLGLPNLGLTCYINATLQSLLTLSCFVQEIHNQMLVWGPHYKSQLFRGFLDIGVCRFSSIREEKKLVLSTFKRAIAEFNSDFEDSGQKDAHEFLICVLDIMRSLSPEMQLTAANLGLTYTCPVVEHIALQMLNTRTCRECGEPSHTVEDFVNLSLDLIPGGSVSQCLQEYFKEGHLEYMCHCGAHDSSVQSSFFTLPNVLILHLKRFIFTMSCRVQKITKPITLSRELVVKEECMATKDTTAHYSLVSVVSHIGSKADTGHYICDSIHRRQDMGDTADCWLTYDDEHVSQTTGEAVCWWRERNAFLLFYEKQPLKS</sequence>
<gene>
    <name evidence="3" type="ORF">CHARACLAT_019888</name>
</gene>
<dbReference type="InterPro" id="IPR038765">
    <property type="entry name" value="Papain-like_cys_pep_sf"/>
</dbReference>
<dbReference type="PANTHER" id="PTHR24006:SF915">
    <property type="entry name" value="UBIQUITIN CARBOXYL-TERMINAL HYDROLASE-RELATED"/>
    <property type="match status" value="1"/>
</dbReference>